<organism evidence="1 2">
    <name type="scientific">Paramecium sonneborni</name>
    <dbReference type="NCBI Taxonomy" id="65129"/>
    <lineage>
        <taxon>Eukaryota</taxon>
        <taxon>Sar</taxon>
        <taxon>Alveolata</taxon>
        <taxon>Ciliophora</taxon>
        <taxon>Intramacronucleata</taxon>
        <taxon>Oligohymenophorea</taxon>
        <taxon>Peniculida</taxon>
        <taxon>Parameciidae</taxon>
        <taxon>Paramecium</taxon>
    </lineage>
</organism>
<dbReference type="EMBL" id="CAJJDN010000104">
    <property type="protein sequence ID" value="CAD8113975.1"/>
    <property type="molecule type" value="Genomic_DNA"/>
</dbReference>
<reference evidence="1" key="1">
    <citation type="submission" date="2021-01" db="EMBL/GenBank/DDBJ databases">
        <authorList>
            <consortium name="Genoscope - CEA"/>
            <person name="William W."/>
        </authorList>
    </citation>
    <scope>NUCLEOTIDE SEQUENCE</scope>
</reference>
<proteinExistence type="predicted"/>
<dbReference type="Proteomes" id="UP000692954">
    <property type="component" value="Unassembled WGS sequence"/>
</dbReference>
<name>A0A8S1QHN5_9CILI</name>
<keyword evidence="2" id="KW-1185">Reference proteome</keyword>
<dbReference type="AlphaFoldDB" id="A0A8S1QHN5"/>
<evidence type="ECO:0000313" key="2">
    <source>
        <dbReference type="Proteomes" id="UP000692954"/>
    </source>
</evidence>
<protein>
    <submittedName>
        <fullName evidence="1">Uncharacterized protein</fullName>
    </submittedName>
</protein>
<gene>
    <name evidence="1" type="ORF">PSON_ATCC_30995.1.T1040184</name>
</gene>
<sequence>MFNLSKMQFGKDYEGQLSVNFEKRESGKAVENKEDVQKDIEIYNIYGEQDTIKNYQNRVYIQNQYLMQ</sequence>
<evidence type="ECO:0000313" key="1">
    <source>
        <dbReference type="EMBL" id="CAD8113975.1"/>
    </source>
</evidence>
<comment type="caution">
    <text evidence="1">The sequence shown here is derived from an EMBL/GenBank/DDBJ whole genome shotgun (WGS) entry which is preliminary data.</text>
</comment>
<accession>A0A8S1QHN5</accession>